<dbReference type="InterPro" id="IPR031993">
    <property type="entry name" value="DUF4789"/>
</dbReference>
<gene>
    <name evidence="2" type="ORF">Ocin01_04986</name>
</gene>
<dbReference type="PANTHER" id="PTHR21177">
    <property type="entry name" value="IP06524P-RELATED"/>
    <property type="match status" value="1"/>
</dbReference>
<comment type="caution">
    <text evidence="2">The sequence shown here is derived from an EMBL/GenBank/DDBJ whole genome shotgun (WGS) entry which is preliminary data.</text>
</comment>
<evidence type="ECO:0000313" key="2">
    <source>
        <dbReference type="EMBL" id="ODN01701.1"/>
    </source>
</evidence>
<evidence type="ECO:0000259" key="1">
    <source>
        <dbReference type="Pfam" id="PF16033"/>
    </source>
</evidence>
<name>A0A1D2N8X9_ORCCI</name>
<dbReference type="AlphaFoldDB" id="A0A1D2N8X9"/>
<keyword evidence="3" id="KW-1185">Reference proteome</keyword>
<reference evidence="2 3" key="1">
    <citation type="journal article" date="2016" name="Genome Biol. Evol.">
        <title>Gene Family Evolution Reflects Adaptation to Soil Environmental Stressors in the Genome of the Collembolan Orchesella cincta.</title>
        <authorList>
            <person name="Faddeeva-Vakhrusheva A."/>
            <person name="Derks M.F."/>
            <person name="Anvar S.Y."/>
            <person name="Agamennone V."/>
            <person name="Suring W."/>
            <person name="Smit S."/>
            <person name="van Straalen N.M."/>
            <person name="Roelofs D."/>
        </authorList>
    </citation>
    <scope>NUCLEOTIDE SEQUENCE [LARGE SCALE GENOMIC DNA]</scope>
    <source>
        <tissue evidence="2">Mixed pool</tissue>
    </source>
</reference>
<dbReference type="EMBL" id="LJIJ01000143">
    <property type="protein sequence ID" value="ODN01701.1"/>
    <property type="molecule type" value="Genomic_DNA"/>
</dbReference>
<dbReference type="Pfam" id="PF16033">
    <property type="entry name" value="DUF4789"/>
    <property type="match status" value="1"/>
</dbReference>
<organism evidence="2 3">
    <name type="scientific">Orchesella cincta</name>
    <name type="common">Springtail</name>
    <name type="synonym">Podura cincta</name>
    <dbReference type="NCBI Taxonomy" id="48709"/>
    <lineage>
        <taxon>Eukaryota</taxon>
        <taxon>Metazoa</taxon>
        <taxon>Ecdysozoa</taxon>
        <taxon>Arthropoda</taxon>
        <taxon>Hexapoda</taxon>
        <taxon>Collembola</taxon>
        <taxon>Entomobryomorpha</taxon>
        <taxon>Entomobryoidea</taxon>
        <taxon>Orchesellidae</taxon>
        <taxon>Orchesellinae</taxon>
        <taxon>Orchesella</taxon>
    </lineage>
</organism>
<dbReference type="Proteomes" id="UP000094527">
    <property type="component" value="Unassembled WGS sequence"/>
</dbReference>
<evidence type="ECO:0000313" key="3">
    <source>
        <dbReference type="Proteomes" id="UP000094527"/>
    </source>
</evidence>
<sequence>MWYSIGDLLYFPTILIFLKHIVEQCPQTNGSSSALLFFPETNECYQKESTGPCGKNMKLYPVKANSNIGECDCDRDGIRFSRMLLYHQKANECFLIFQQGPCKSGKWADITVEGTPICKPNPCYNNTSISSSLEPDKGLVLLNGTCVEVGATSVCKIGYAVGFEVGKRLPRCIRSRGRSIAVPRTRCSPGTYRAVSGRCQPAFDFD</sequence>
<proteinExistence type="predicted"/>
<feature type="domain" description="DUF4789" evidence="1">
    <location>
        <begin position="52"/>
        <end position="155"/>
    </location>
</feature>
<protein>
    <recommendedName>
        <fullName evidence="1">DUF4789 domain-containing protein</fullName>
    </recommendedName>
</protein>
<accession>A0A1D2N8X9</accession>
<dbReference type="OrthoDB" id="6328618at2759"/>
<dbReference type="OMA" id="CTSHIRG"/>